<organism evidence="2 3">
    <name type="scientific">Lactiplantibacillus daowaiensis</name>
    <dbReference type="NCBI Taxonomy" id="2559918"/>
    <lineage>
        <taxon>Bacteria</taxon>
        <taxon>Bacillati</taxon>
        <taxon>Bacillota</taxon>
        <taxon>Bacilli</taxon>
        <taxon>Lactobacillales</taxon>
        <taxon>Lactobacillaceae</taxon>
        <taxon>Lactiplantibacillus</taxon>
    </lineage>
</organism>
<evidence type="ECO:0000259" key="1">
    <source>
        <dbReference type="Pfam" id="PF22479"/>
    </source>
</evidence>
<protein>
    <submittedName>
        <fullName evidence="2">Phage baseplate plug protein</fullName>
    </submittedName>
</protein>
<feature type="domain" description="Cyanophage baseplate Pam3 plug gp18" evidence="1">
    <location>
        <begin position="5"/>
        <end position="103"/>
    </location>
</feature>
<dbReference type="Pfam" id="PF22479">
    <property type="entry name" value="Pam3_gp18"/>
    <property type="match status" value="1"/>
</dbReference>
<keyword evidence="3" id="KW-1185">Reference proteome</keyword>
<name>A0ABW1RY19_9LACO</name>
<sequence>MALRDTIEVVPDDMPYSQEITLDSGVYFFTFQYNKIDQQFTIDIADLEGNDIKTGIVVMAGQPLWTVNKPGLPAETIIPMDESGNETEVTFGNFGDTMNLAIDGSEGDLSDT</sequence>
<dbReference type="Proteomes" id="UP001596282">
    <property type="component" value="Unassembled WGS sequence"/>
</dbReference>
<reference evidence="3" key="1">
    <citation type="journal article" date="2019" name="Int. J. Syst. Evol. Microbiol.">
        <title>The Global Catalogue of Microorganisms (GCM) 10K type strain sequencing project: providing services to taxonomists for standard genome sequencing and annotation.</title>
        <authorList>
            <consortium name="The Broad Institute Genomics Platform"/>
            <consortium name="The Broad Institute Genome Sequencing Center for Infectious Disease"/>
            <person name="Wu L."/>
            <person name="Ma J."/>
        </authorList>
    </citation>
    <scope>NUCLEOTIDE SEQUENCE [LARGE SCALE GENOMIC DNA]</scope>
    <source>
        <strain evidence="3">CCM 8933</strain>
    </source>
</reference>
<proteinExistence type="predicted"/>
<gene>
    <name evidence="2" type="ORF">ACFP5Y_03855</name>
</gene>
<accession>A0ABW1RY19</accession>
<dbReference type="RefSeq" id="WP_137627726.1">
    <property type="nucleotide sequence ID" value="NZ_BJDJ01000003.1"/>
</dbReference>
<dbReference type="InterPro" id="IPR054252">
    <property type="entry name" value="Pam3_gp18"/>
</dbReference>
<comment type="caution">
    <text evidence="2">The sequence shown here is derived from an EMBL/GenBank/DDBJ whole genome shotgun (WGS) entry which is preliminary data.</text>
</comment>
<dbReference type="EMBL" id="JBHSSC010000009">
    <property type="protein sequence ID" value="MFC6180353.1"/>
    <property type="molecule type" value="Genomic_DNA"/>
</dbReference>
<evidence type="ECO:0000313" key="2">
    <source>
        <dbReference type="EMBL" id="MFC6180353.1"/>
    </source>
</evidence>
<evidence type="ECO:0000313" key="3">
    <source>
        <dbReference type="Proteomes" id="UP001596282"/>
    </source>
</evidence>